<sequence length="355" mass="40671">MNNSNFTYIYYIMYKRNILFSLIKTTKSYLLVIIVIIAPLIGFSQQEPEFTQYMYNRLSYNPAYAGSNGAMCLTGFYRNQWMGLKLTDIKGGKPSTPQTLNFSFDFPIKFLHGGLGATIISDKIGYWNQTFVKIDYAYRFELPTGNLAFGLEAQLFSSAIDFANLVGSDQINELDEILATSRDPVLRDASQQNDFLFDLGFGAYYQIPGKFYAGFSSSKLMEAKSEKLKWEDKRHYYLLAGYEWTIPAYPEFRVLPSALAKFIEPDETGYVNYQINASALIEYNYMFWGGVNYRIQDAISVLGGLTLGGFKLGMSYDIPITRLKPYGSFELFVRYCFKVENQPKPPTSYRNTRMN</sequence>
<dbReference type="InterPro" id="IPR019861">
    <property type="entry name" value="PorP/SprF_Bacteroidetes"/>
</dbReference>
<evidence type="ECO:0000313" key="1">
    <source>
        <dbReference type="EMBL" id="MPL70154.1"/>
    </source>
</evidence>
<dbReference type="Pfam" id="PF11751">
    <property type="entry name" value="PorP_SprF"/>
    <property type="match status" value="1"/>
</dbReference>
<dbReference type="NCBIfam" id="TIGR03519">
    <property type="entry name" value="T9SS_PorP_fam"/>
    <property type="match status" value="1"/>
</dbReference>
<dbReference type="AlphaFoldDB" id="A0A644TT66"/>
<accession>A0A644TT66</accession>
<dbReference type="EMBL" id="VSSQ01000051">
    <property type="protein sequence ID" value="MPL70154.1"/>
    <property type="molecule type" value="Genomic_DNA"/>
</dbReference>
<comment type="caution">
    <text evidence="1">The sequence shown here is derived from an EMBL/GenBank/DDBJ whole genome shotgun (WGS) entry which is preliminary data.</text>
</comment>
<protein>
    <recommendedName>
        <fullName evidence="2">Type IX secretion system membrane protein PorP/SprF</fullName>
    </recommendedName>
</protein>
<evidence type="ECO:0008006" key="2">
    <source>
        <dbReference type="Google" id="ProtNLM"/>
    </source>
</evidence>
<reference evidence="1" key="1">
    <citation type="submission" date="2019-08" db="EMBL/GenBank/DDBJ databases">
        <authorList>
            <person name="Kucharzyk K."/>
            <person name="Murdoch R.W."/>
            <person name="Higgins S."/>
            <person name="Loffler F."/>
        </authorList>
    </citation>
    <scope>NUCLEOTIDE SEQUENCE</scope>
</reference>
<gene>
    <name evidence="1" type="ORF">SDC9_15907</name>
</gene>
<name>A0A644TT66_9ZZZZ</name>
<organism evidence="1">
    <name type="scientific">bioreactor metagenome</name>
    <dbReference type="NCBI Taxonomy" id="1076179"/>
    <lineage>
        <taxon>unclassified sequences</taxon>
        <taxon>metagenomes</taxon>
        <taxon>ecological metagenomes</taxon>
    </lineage>
</organism>
<proteinExistence type="predicted"/>